<sequence>MFEYNIENEMKNFLLENKTILRKCFGVSYYEFQLNKYFMSHLIKSMIRKCSFLSRSVIETMSEEKYKVVHKLFSFIKTKDIPDETKRLFQERETQLFIKESKTRLKHYSTIMTVKSSLVPVMFKIVPNIIVNELTKIQHNNNYDFNTTSNEIKYKDIFELFEEHFITIVFLNEFRLIQTKGYVALSFSYFRDIVNDEKEKYEKNEENIEKCKILANRLPMDICKYIIYPYLK</sequence>
<organism evidence="1">
    <name type="scientific">viral metagenome</name>
    <dbReference type="NCBI Taxonomy" id="1070528"/>
    <lineage>
        <taxon>unclassified sequences</taxon>
        <taxon>metagenomes</taxon>
        <taxon>organismal metagenomes</taxon>
    </lineage>
</organism>
<dbReference type="AlphaFoldDB" id="A0A6C0HF93"/>
<dbReference type="EMBL" id="MN739939">
    <property type="protein sequence ID" value="QHT78825.1"/>
    <property type="molecule type" value="Genomic_DNA"/>
</dbReference>
<protein>
    <submittedName>
        <fullName evidence="1">Uncharacterized protein</fullName>
    </submittedName>
</protein>
<reference evidence="1" key="1">
    <citation type="journal article" date="2020" name="Nature">
        <title>Giant virus diversity and host interactions through global metagenomics.</title>
        <authorList>
            <person name="Schulz F."/>
            <person name="Roux S."/>
            <person name="Paez-Espino D."/>
            <person name="Jungbluth S."/>
            <person name="Walsh D.A."/>
            <person name="Denef V.J."/>
            <person name="McMahon K.D."/>
            <person name="Konstantinidis K.T."/>
            <person name="Eloe-Fadrosh E.A."/>
            <person name="Kyrpides N.C."/>
            <person name="Woyke T."/>
        </authorList>
    </citation>
    <scope>NUCLEOTIDE SEQUENCE</scope>
    <source>
        <strain evidence="1">GVMAG-M-3300023179-92</strain>
    </source>
</reference>
<evidence type="ECO:0000313" key="1">
    <source>
        <dbReference type="EMBL" id="QHT78825.1"/>
    </source>
</evidence>
<proteinExistence type="predicted"/>
<name>A0A6C0HF93_9ZZZZ</name>
<accession>A0A6C0HF93</accession>